<dbReference type="Gramene" id="KZN04465">
    <property type="protein sequence ID" value="KZN04465"/>
    <property type="gene ID" value="DCAR_005302"/>
</dbReference>
<keyword evidence="6" id="KW-1185">Reference proteome</keyword>
<evidence type="ECO:0000256" key="2">
    <source>
        <dbReference type="ARBA" id="ARBA00022448"/>
    </source>
</evidence>
<dbReference type="GO" id="GO:0005546">
    <property type="term" value="F:phosphatidylinositol-4,5-bisphosphate binding"/>
    <property type="evidence" value="ECO:0007669"/>
    <property type="project" value="InterPro"/>
</dbReference>
<dbReference type="Pfam" id="PF20669">
    <property type="entry name" value="Exo70_N"/>
    <property type="match status" value="1"/>
</dbReference>
<feature type="region of interest" description="Disordered" evidence="4">
    <location>
        <begin position="585"/>
        <end position="606"/>
    </location>
</feature>
<name>A0A161X0D4_DAUCS</name>
<evidence type="ECO:0000256" key="4">
    <source>
        <dbReference type="SAM" id="MobiDB-lite"/>
    </source>
</evidence>
<sequence>MRNIFSAPKSPSPSPPPSWSHRTTFSSSIMDENIESAAAIIIKWNTDSLAQAKSSPLFSGDRTESKLFIKSIEELQFALKYFVSENYSPSKLVQGQNLMQMAMKRLEKEFYVMLSAQRDFLDSQSSVKSSVSDEESDFGSSGGEQTIENNFDVAMADLKIIADCMIKYGYGKECAKIYKIVRKSVVDEKLYYLGVENLSLSQIQKLDWETIELKLKQWVNAMKVAVRTLFRGERILCDHVFAASDFIRESSFAEISMSGGLMLLTFPENIAKLKKSPEKIFKLLDLYDAISRNWEDIVSIFSFDSTSAVRLQAHSSLFKLGEAIRITLSEFESAIQKHTSKSILPGGGVHPLTRYVMNYFVFMVDYSSILPEIIAEDPVTTTASVSMPESYFSASSPDENPPPISLRFAWIILVLLCKLDANAQLYKDVSLSYLFLANNLNYIVSKVRNSNLRVFLGDEWLEKHQSKAQLYASNYKRMSWSKLVASLPHNPAADISPEEAKKSFLLFNSIFEESYRKQSNWIVTDPELRDQIKTSVAIEVVPVYREFYDKNRQWFRREVGFESVVRYAPEDLENYLSDLFSGNGVGESTSSCSSVAASPAREIRRR</sequence>
<dbReference type="Gene3D" id="1.20.1280.170">
    <property type="entry name" value="Exocyst complex component Exo70"/>
    <property type="match status" value="1"/>
</dbReference>
<evidence type="ECO:0000313" key="5">
    <source>
        <dbReference type="EMBL" id="WOG86738.1"/>
    </source>
</evidence>
<reference evidence="5" key="2">
    <citation type="submission" date="2022-03" db="EMBL/GenBank/DDBJ databases">
        <title>Draft title - Genomic analysis of global carrot germplasm unveils the trajectory of domestication and the origin of high carotenoid orange carrot.</title>
        <authorList>
            <person name="Iorizzo M."/>
            <person name="Ellison S."/>
            <person name="Senalik D."/>
            <person name="Macko-Podgorni A."/>
            <person name="Grzebelus D."/>
            <person name="Bostan H."/>
            <person name="Rolling W."/>
            <person name="Curaba J."/>
            <person name="Simon P."/>
        </authorList>
    </citation>
    <scope>NUCLEOTIDE SEQUENCE</scope>
    <source>
        <tissue evidence="5">Leaf</tissue>
    </source>
</reference>
<evidence type="ECO:0000313" key="6">
    <source>
        <dbReference type="Proteomes" id="UP000077755"/>
    </source>
</evidence>
<dbReference type="GO" id="GO:0015031">
    <property type="term" value="P:protein transport"/>
    <property type="evidence" value="ECO:0007669"/>
    <property type="project" value="UniProtKB-KW"/>
</dbReference>
<dbReference type="KEGG" id="dcr:108206761"/>
<proteinExistence type="inferred from homology"/>
<dbReference type="GO" id="GO:0000145">
    <property type="term" value="C:exocyst"/>
    <property type="evidence" value="ECO:0007669"/>
    <property type="project" value="InterPro"/>
</dbReference>
<dbReference type="InterPro" id="IPR016159">
    <property type="entry name" value="Cullin_repeat-like_dom_sf"/>
</dbReference>
<dbReference type="OrthoDB" id="1922221at2759"/>
<dbReference type="Proteomes" id="UP000077755">
    <property type="component" value="Chromosome 2"/>
</dbReference>
<dbReference type="PANTHER" id="PTHR12542">
    <property type="entry name" value="EXOCYST COMPLEX PROTEIN EXO70"/>
    <property type="match status" value="1"/>
</dbReference>
<dbReference type="SUPFAM" id="SSF74788">
    <property type="entry name" value="Cullin repeat-like"/>
    <property type="match status" value="1"/>
</dbReference>
<dbReference type="OMA" id="KIAWLIL"/>
<gene>
    <name evidence="5" type="ORF">DCAR_0205956</name>
</gene>
<dbReference type="PANTHER" id="PTHR12542:SF17">
    <property type="entry name" value="EXOCYST SUBUNIT EXO70 FAMILY PROTEIN"/>
    <property type="match status" value="1"/>
</dbReference>
<dbReference type="InterPro" id="IPR004140">
    <property type="entry name" value="Exo70"/>
</dbReference>
<feature type="region of interest" description="Disordered" evidence="4">
    <location>
        <begin position="1"/>
        <end position="22"/>
    </location>
</feature>
<evidence type="ECO:0000256" key="3">
    <source>
        <dbReference type="RuleBase" id="RU365026"/>
    </source>
</evidence>
<dbReference type="Pfam" id="PF03081">
    <property type="entry name" value="Exo70_C"/>
    <property type="match status" value="1"/>
</dbReference>
<keyword evidence="3" id="KW-0268">Exocytosis</keyword>
<dbReference type="EMBL" id="CP093344">
    <property type="protein sequence ID" value="WOG86738.1"/>
    <property type="molecule type" value="Genomic_DNA"/>
</dbReference>
<dbReference type="GO" id="GO:0006887">
    <property type="term" value="P:exocytosis"/>
    <property type="evidence" value="ECO:0007669"/>
    <property type="project" value="UniProtKB-KW"/>
</dbReference>
<comment type="similarity">
    <text evidence="1 3">Belongs to the EXO70 family.</text>
</comment>
<reference evidence="5" key="1">
    <citation type="journal article" date="2016" name="Nat. Genet.">
        <title>A high-quality carrot genome assembly provides new insights into carotenoid accumulation and asterid genome evolution.</title>
        <authorList>
            <person name="Iorizzo M."/>
            <person name="Ellison S."/>
            <person name="Senalik D."/>
            <person name="Zeng P."/>
            <person name="Satapoomin P."/>
            <person name="Huang J."/>
            <person name="Bowman M."/>
            <person name="Iovene M."/>
            <person name="Sanseverino W."/>
            <person name="Cavagnaro P."/>
            <person name="Yildiz M."/>
            <person name="Macko-Podgorni A."/>
            <person name="Moranska E."/>
            <person name="Grzebelus E."/>
            <person name="Grzebelus D."/>
            <person name="Ashrafi H."/>
            <person name="Zheng Z."/>
            <person name="Cheng S."/>
            <person name="Spooner D."/>
            <person name="Van Deynze A."/>
            <person name="Simon P."/>
        </authorList>
    </citation>
    <scope>NUCLEOTIDE SEQUENCE</scope>
    <source>
        <tissue evidence="5">Leaf</tissue>
    </source>
</reference>
<dbReference type="AlphaFoldDB" id="A0A161X0D4"/>
<feature type="compositionally biased region" description="Low complexity" evidence="4">
    <location>
        <begin position="588"/>
        <end position="600"/>
    </location>
</feature>
<dbReference type="InterPro" id="IPR046364">
    <property type="entry name" value="Exo70_C"/>
</dbReference>
<keyword evidence="2 3" id="KW-0813">Transport</keyword>
<accession>A0A161X0D4</accession>
<evidence type="ECO:0000256" key="1">
    <source>
        <dbReference type="ARBA" id="ARBA00006756"/>
    </source>
</evidence>
<comment type="function">
    <text evidence="3">Component of the exocyst complex.</text>
</comment>
<keyword evidence="3" id="KW-0653">Protein transport</keyword>
<organism evidence="5 6">
    <name type="scientific">Daucus carota subsp. sativus</name>
    <name type="common">Carrot</name>
    <dbReference type="NCBI Taxonomy" id="79200"/>
    <lineage>
        <taxon>Eukaryota</taxon>
        <taxon>Viridiplantae</taxon>
        <taxon>Streptophyta</taxon>
        <taxon>Embryophyta</taxon>
        <taxon>Tracheophyta</taxon>
        <taxon>Spermatophyta</taxon>
        <taxon>Magnoliopsida</taxon>
        <taxon>eudicotyledons</taxon>
        <taxon>Gunneridae</taxon>
        <taxon>Pentapetalae</taxon>
        <taxon>asterids</taxon>
        <taxon>campanulids</taxon>
        <taxon>Apiales</taxon>
        <taxon>Apiaceae</taxon>
        <taxon>Apioideae</taxon>
        <taxon>Scandiceae</taxon>
        <taxon>Daucinae</taxon>
        <taxon>Daucus</taxon>
        <taxon>Daucus sect. Daucus</taxon>
    </lineage>
</organism>
<protein>
    <recommendedName>
        <fullName evidence="3">Exocyst subunit Exo70 family protein</fullName>
    </recommendedName>
</protein>